<keyword evidence="4 10" id="KW-0812">Transmembrane</keyword>
<evidence type="ECO:0000256" key="5">
    <source>
        <dbReference type="ARBA" id="ARBA00022737"/>
    </source>
</evidence>
<dbReference type="Proteomes" id="UP000322084">
    <property type="component" value="Unassembled WGS sequence"/>
</dbReference>
<dbReference type="InterPro" id="IPR046342">
    <property type="entry name" value="CBS_dom_sf"/>
</dbReference>
<dbReference type="PROSITE" id="PS51371">
    <property type="entry name" value="CBS"/>
    <property type="match status" value="2"/>
</dbReference>
<proteinExistence type="inferred from homology"/>
<evidence type="ECO:0000256" key="1">
    <source>
        <dbReference type="ARBA" id="ARBA00004651"/>
    </source>
</evidence>
<dbReference type="AlphaFoldDB" id="A0A5A7MS03"/>
<evidence type="ECO:0000256" key="9">
    <source>
        <dbReference type="PROSITE-ProRule" id="PRU00703"/>
    </source>
</evidence>
<feature type="domain" description="CBS" evidence="12">
    <location>
        <begin position="276"/>
        <end position="333"/>
    </location>
</feature>
<evidence type="ECO:0000313" key="15">
    <source>
        <dbReference type="Proteomes" id="UP000322084"/>
    </source>
</evidence>
<evidence type="ECO:0000256" key="6">
    <source>
        <dbReference type="ARBA" id="ARBA00022989"/>
    </source>
</evidence>
<evidence type="ECO:0000256" key="7">
    <source>
        <dbReference type="ARBA" id="ARBA00023122"/>
    </source>
</evidence>
<feature type="domain" description="CBS" evidence="12">
    <location>
        <begin position="209"/>
        <end position="271"/>
    </location>
</feature>
<evidence type="ECO:0000256" key="4">
    <source>
        <dbReference type="ARBA" id="ARBA00022692"/>
    </source>
</evidence>
<feature type="domain" description="CNNM transmembrane" evidence="13">
    <location>
        <begin position="1"/>
        <end position="190"/>
    </location>
</feature>
<evidence type="ECO:0000313" key="14">
    <source>
        <dbReference type="EMBL" id="GEQ97748.1"/>
    </source>
</evidence>
<evidence type="ECO:0000256" key="11">
    <source>
        <dbReference type="SAM" id="Phobius"/>
    </source>
</evidence>
<evidence type="ECO:0000256" key="10">
    <source>
        <dbReference type="PROSITE-ProRule" id="PRU01193"/>
    </source>
</evidence>
<dbReference type="SMART" id="SM01091">
    <property type="entry name" value="CorC_HlyC"/>
    <property type="match status" value="1"/>
</dbReference>
<dbReference type="PANTHER" id="PTHR22777">
    <property type="entry name" value="HEMOLYSIN-RELATED"/>
    <property type="match status" value="1"/>
</dbReference>
<keyword evidence="7 9" id="KW-0129">CBS domain</keyword>
<feature type="transmembrane region" description="Helical" evidence="11">
    <location>
        <begin position="61"/>
        <end position="86"/>
    </location>
</feature>
<keyword evidence="8 10" id="KW-0472">Membrane</keyword>
<dbReference type="InterPro" id="IPR036318">
    <property type="entry name" value="FAD-bd_PCMH-like_sf"/>
</dbReference>
<dbReference type="Pfam" id="PF00571">
    <property type="entry name" value="CBS"/>
    <property type="match status" value="2"/>
</dbReference>
<dbReference type="EMBL" id="BKCL01000003">
    <property type="protein sequence ID" value="GEQ97748.1"/>
    <property type="molecule type" value="Genomic_DNA"/>
</dbReference>
<dbReference type="SUPFAM" id="SSF54631">
    <property type="entry name" value="CBS-domain pair"/>
    <property type="match status" value="1"/>
</dbReference>
<dbReference type="Pfam" id="PF03471">
    <property type="entry name" value="CorC_HlyC"/>
    <property type="match status" value="1"/>
</dbReference>
<organism evidence="14 15">
    <name type="scientific">Iodidimonas gelatinilytica</name>
    <dbReference type="NCBI Taxonomy" id="1236966"/>
    <lineage>
        <taxon>Bacteria</taxon>
        <taxon>Pseudomonadati</taxon>
        <taxon>Pseudomonadota</taxon>
        <taxon>Alphaproteobacteria</taxon>
        <taxon>Iodidimonadales</taxon>
        <taxon>Iodidimonadaceae</taxon>
        <taxon>Iodidimonas</taxon>
    </lineage>
</organism>
<reference evidence="14 15" key="1">
    <citation type="submission" date="2019-09" db="EMBL/GenBank/DDBJ databases">
        <title>NBRP : Genome information of microbial organism related human and environment.</title>
        <authorList>
            <person name="Hattori M."/>
            <person name="Oshima K."/>
            <person name="Inaba H."/>
            <person name="Suda W."/>
            <person name="Sakamoto M."/>
            <person name="Iino T."/>
            <person name="Kitahara M."/>
            <person name="Oshida Y."/>
            <person name="Iida T."/>
            <person name="Kudo T."/>
            <person name="Itoh T."/>
            <person name="Ohkuma M."/>
        </authorList>
    </citation>
    <scope>NUCLEOTIDE SEQUENCE [LARGE SCALE GENOMIC DNA]</scope>
    <source>
        <strain evidence="14 15">Hi-2</strain>
    </source>
</reference>
<dbReference type="GO" id="GO:0005886">
    <property type="term" value="C:plasma membrane"/>
    <property type="evidence" value="ECO:0007669"/>
    <property type="project" value="UniProtKB-SubCell"/>
</dbReference>
<name>A0A5A7MS03_9PROT</name>
<comment type="caution">
    <text evidence="14">The sequence shown here is derived from an EMBL/GenBank/DDBJ whole genome shotgun (WGS) entry which is preliminary data.</text>
</comment>
<dbReference type="CDD" id="cd04590">
    <property type="entry name" value="CBS_pair_CorC_HlyC_assoc"/>
    <property type="match status" value="1"/>
</dbReference>
<protein>
    <submittedName>
        <fullName evidence="14">Membrane protein</fullName>
    </submittedName>
</protein>
<keyword evidence="3" id="KW-1003">Cell membrane</keyword>
<evidence type="ECO:0000256" key="2">
    <source>
        <dbReference type="ARBA" id="ARBA00006446"/>
    </source>
</evidence>
<dbReference type="FunFam" id="3.10.580.10:FF:000002">
    <property type="entry name" value="Magnesium/cobalt efflux protein CorC"/>
    <property type="match status" value="1"/>
</dbReference>
<dbReference type="InterPro" id="IPR044751">
    <property type="entry name" value="Ion_transp-like_CBS"/>
</dbReference>
<dbReference type="Gene3D" id="3.30.465.10">
    <property type="match status" value="1"/>
</dbReference>
<feature type="transmembrane region" description="Helical" evidence="11">
    <location>
        <begin position="93"/>
        <end position="111"/>
    </location>
</feature>
<comment type="similarity">
    <text evidence="2">Belongs to the UPF0053 family. Hemolysin C subfamily.</text>
</comment>
<evidence type="ECO:0000256" key="8">
    <source>
        <dbReference type="ARBA" id="ARBA00023136"/>
    </source>
</evidence>
<dbReference type="SUPFAM" id="SSF56176">
    <property type="entry name" value="FAD-binding/transporter-associated domain-like"/>
    <property type="match status" value="1"/>
</dbReference>
<keyword evidence="5" id="KW-0677">Repeat</keyword>
<evidence type="ECO:0000259" key="12">
    <source>
        <dbReference type="PROSITE" id="PS51371"/>
    </source>
</evidence>
<dbReference type="InterPro" id="IPR005170">
    <property type="entry name" value="Transptr-assoc_dom"/>
</dbReference>
<evidence type="ECO:0000259" key="13">
    <source>
        <dbReference type="PROSITE" id="PS51846"/>
    </source>
</evidence>
<gene>
    <name evidence="14" type="primary">corB</name>
    <name evidence="14" type="ORF">JCM17844_13850</name>
</gene>
<dbReference type="RefSeq" id="WP_150000154.1">
    <property type="nucleotide sequence ID" value="NZ_BKCL01000003.1"/>
</dbReference>
<evidence type="ECO:0000256" key="3">
    <source>
        <dbReference type="ARBA" id="ARBA00022475"/>
    </source>
</evidence>
<dbReference type="Gene3D" id="3.10.580.10">
    <property type="entry name" value="CBS-domain"/>
    <property type="match status" value="1"/>
</dbReference>
<dbReference type="InterPro" id="IPR002550">
    <property type="entry name" value="CNNM"/>
</dbReference>
<dbReference type="Pfam" id="PF01595">
    <property type="entry name" value="CNNM"/>
    <property type="match status" value="1"/>
</dbReference>
<feature type="transmembrane region" description="Helical" evidence="11">
    <location>
        <begin position="123"/>
        <end position="145"/>
    </location>
</feature>
<dbReference type="GO" id="GO:0050660">
    <property type="term" value="F:flavin adenine dinucleotide binding"/>
    <property type="evidence" value="ECO:0007669"/>
    <property type="project" value="InterPro"/>
</dbReference>
<comment type="subcellular location">
    <subcellularLocation>
        <location evidence="1">Cell membrane</location>
        <topology evidence="1">Multi-pass membrane protein</topology>
    </subcellularLocation>
</comment>
<sequence length="427" mass="46929">MLIAHISSLAFIFVLLCLSAFFSGSETALTAASRARIHRLARDGDGRAKRVEKLIEDKERLIGAILLGNNLVNILASALATSVFIALVGESGVVYATLIMTALVLIFSEVLPKSYAISNPDGMALAVGRVIGLVVLLFSPVVNLVRHIVRGTLNMFGVDLESNEAVLSARDEIRGVIDLGASEGGIRKSHRDMLDSILDLDDITVEDVMIHRKNMALIDLAMPAQEIVDEVIESPFTRLPIYEDDAENIVGVLHAKDVLRAMKATSDPAEIDIRAIMTDAWFVPETTTLREQMNAFLSRRAHFAMVVDEYGAIQGLITLEDILEEIVGDITDEFDHANHGVKKLADGWIQVDGTMTIRDLNRRFDWSLPDSDASTLAGLVIYESEIIPIVGQRFQFHGFDFEIIGRRRNQLTQIKVRPVAADAVSGD</sequence>
<dbReference type="InterPro" id="IPR000644">
    <property type="entry name" value="CBS_dom"/>
</dbReference>
<accession>A0A5A7MS03</accession>
<keyword evidence="6 10" id="KW-1133">Transmembrane helix</keyword>
<dbReference type="PROSITE" id="PS51846">
    <property type="entry name" value="CNNM"/>
    <property type="match status" value="1"/>
</dbReference>
<dbReference type="InterPro" id="IPR016169">
    <property type="entry name" value="FAD-bd_PCMH_sub2"/>
</dbReference>
<dbReference type="PANTHER" id="PTHR22777:SF32">
    <property type="entry name" value="UPF0053 INNER MEMBRANE PROTEIN YFJD"/>
    <property type="match status" value="1"/>
</dbReference>